<dbReference type="CDD" id="cd06127">
    <property type="entry name" value="DEDDh"/>
    <property type="match status" value="1"/>
</dbReference>
<proteinExistence type="predicted"/>
<dbReference type="InterPro" id="IPR036397">
    <property type="entry name" value="RNaseH_sf"/>
</dbReference>
<organism evidence="5 6">
    <name type="scientific">Pseudidiomarina fusca</name>
    <dbReference type="NCBI Taxonomy" id="2965078"/>
    <lineage>
        <taxon>Bacteria</taxon>
        <taxon>Pseudomonadati</taxon>
        <taxon>Pseudomonadota</taxon>
        <taxon>Gammaproteobacteria</taxon>
        <taxon>Alteromonadales</taxon>
        <taxon>Idiomarinaceae</taxon>
        <taxon>Pseudidiomarina</taxon>
    </lineage>
</organism>
<dbReference type="SUPFAM" id="SSF53098">
    <property type="entry name" value="Ribonuclease H-like"/>
    <property type="match status" value="1"/>
</dbReference>
<dbReference type="Gene3D" id="3.30.420.10">
    <property type="entry name" value="Ribonuclease H-like superfamily/Ribonuclease H"/>
    <property type="match status" value="1"/>
</dbReference>
<feature type="domain" description="Exonuclease" evidence="4">
    <location>
        <begin position="40"/>
        <end position="214"/>
    </location>
</feature>
<comment type="caution">
    <text evidence="5">The sequence shown here is derived from an EMBL/GenBank/DDBJ whole genome shotgun (WGS) entry which is preliminary data.</text>
</comment>
<dbReference type="InterPro" id="IPR013520">
    <property type="entry name" value="Ribonucl_H"/>
</dbReference>
<evidence type="ECO:0000256" key="3">
    <source>
        <dbReference type="ARBA" id="ARBA00022839"/>
    </source>
</evidence>
<dbReference type="SMART" id="SM00479">
    <property type="entry name" value="EXOIII"/>
    <property type="match status" value="1"/>
</dbReference>
<evidence type="ECO:0000256" key="2">
    <source>
        <dbReference type="ARBA" id="ARBA00022801"/>
    </source>
</evidence>
<keyword evidence="1" id="KW-0540">Nuclease</keyword>
<dbReference type="Proteomes" id="UP001305027">
    <property type="component" value="Unassembled WGS sequence"/>
</dbReference>
<dbReference type="InterPro" id="IPR012337">
    <property type="entry name" value="RNaseH-like_sf"/>
</dbReference>
<dbReference type="GO" id="GO:0004527">
    <property type="term" value="F:exonuclease activity"/>
    <property type="evidence" value="ECO:0007669"/>
    <property type="project" value="UniProtKB-KW"/>
</dbReference>
<evidence type="ECO:0000313" key="6">
    <source>
        <dbReference type="Proteomes" id="UP001305027"/>
    </source>
</evidence>
<keyword evidence="2" id="KW-0378">Hydrolase</keyword>
<dbReference type="Pfam" id="PF00929">
    <property type="entry name" value="RNase_T"/>
    <property type="match status" value="1"/>
</dbReference>
<keyword evidence="6" id="KW-1185">Reference proteome</keyword>
<gene>
    <name evidence="5" type="ORF">NOG12_04640</name>
</gene>
<evidence type="ECO:0000256" key="1">
    <source>
        <dbReference type="ARBA" id="ARBA00022722"/>
    </source>
</evidence>
<evidence type="ECO:0000313" key="5">
    <source>
        <dbReference type="EMBL" id="MDT7525364.1"/>
    </source>
</evidence>
<evidence type="ECO:0000259" key="4">
    <source>
        <dbReference type="SMART" id="SM00479"/>
    </source>
</evidence>
<accession>A0ABU3KVH3</accession>
<dbReference type="PANTHER" id="PTHR30231:SF4">
    <property type="entry name" value="PROTEIN NEN2"/>
    <property type="match status" value="1"/>
</dbReference>
<reference evidence="5 6" key="1">
    <citation type="submission" date="2022-07" db="EMBL/GenBank/DDBJ databases">
        <title>Pseudidiomarina sp. nov, a marine bacterium isolated from Pacific Ocean.</title>
        <authorList>
            <person name="Wang Y."/>
        </authorList>
    </citation>
    <scope>NUCLEOTIDE SEQUENCE [LARGE SCALE GENOMIC DNA]</scope>
    <source>
        <strain evidence="5 6">GXY010</strain>
    </source>
</reference>
<dbReference type="EMBL" id="JANFPJ010000006">
    <property type="protein sequence ID" value="MDT7525364.1"/>
    <property type="molecule type" value="Genomic_DNA"/>
</dbReference>
<dbReference type="RefSeq" id="WP_313932538.1">
    <property type="nucleotide sequence ID" value="NZ_JANFPJ010000006.1"/>
</dbReference>
<sequence length="223" mass="24836">MAAHSTPPLSKPAGGFGLVAKLAAWWQRRQALAQPWTAQRYVALDLETSGLDARHDNIIAVAWVELTPPLLDYQSARYYTVATAQTELNQSPVVHGLVSRDLQQVTPLAEVLKELEQVLDGAVLVCHHVQLDWAFLKQAGKAHQVRFKPLLRFDTLTFEGQRLKNSQHHIQRGSLTLSACRSRYGLPQYDAHHALSDAIACGELMLAQLYKYAGAQVVRLPRS</sequence>
<keyword evidence="3 5" id="KW-0269">Exonuclease</keyword>
<protein>
    <submittedName>
        <fullName evidence="5">3'-5' exonuclease</fullName>
    </submittedName>
</protein>
<dbReference type="PANTHER" id="PTHR30231">
    <property type="entry name" value="DNA POLYMERASE III SUBUNIT EPSILON"/>
    <property type="match status" value="1"/>
</dbReference>
<name>A0ABU3KVH3_9GAMM</name>